<evidence type="ECO:0000313" key="3">
    <source>
        <dbReference type="EMBL" id="MBA8680428.1"/>
    </source>
</evidence>
<evidence type="ECO:0000259" key="2">
    <source>
        <dbReference type="Pfam" id="PF10030"/>
    </source>
</evidence>
<dbReference type="AlphaFoldDB" id="A0A7W3FJ05"/>
<keyword evidence="1" id="KW-0732">Signal</keyword>
<keyword evidence="4" id="KW-1185">Reference proteome</keyword>
<gene>
    <name evidence="3" type="ORF">H4O11_01190</name>
</gene>
<proteinExistence type="predicted"/>
<reference evidence="3 4" key="1">
    <citation type="submission" date="2020-08" db="EMBL/GenBank/DDBJ databases">
        <title>Stenotrophomonas tumulicola JCM 30961.</title>
        <authorList>
            <person name="Deng Y."/>
        </authorList>
    </citation>
    <scope>NUCLEOTIDE SEQUENCE [LARGE SCALE GENOMIC DNA]</scope>
    <source>
        <strain evidence="3 4">JCM 30961</strain>
    </source>
</reference>
<name>A0A7W3FJ05_9GAMM</name>
<dbReference type="Proteomes" id="UP000547058">
    <property type="component" value="Unassembled WGS sequence"/>
</dbReference>
<protein>
    <submittedName>
        <fullName evidence="3">DUF2272 domain-containing protein</fullName>
    </submittedName>
</protein>
<dbReference type="InterPro" id="IPR014545">
    <property type="entry name" value="UCP028415"/>
</dbReference>
<dbReference type="RefSeq" id="WP_182337619.1">
    <property type="nucleotide sequence ID" value="NZ_JACGXS010000001.1"/>
</dbReference>
<comment type="caution">
    <text evidence="3">The sequence shown here is derived from an EMBL/GenBank/DDBJ whole genome shotgun (WGS) entry which is preliminary data.</text>
</comment>
<feature type="chain" id="PRO_5031368395" evidence="1">
    <location>
        <begin position="22"/>
        <end position="304"/>
    </location>
</feature>
<accession>A0A7W3FJ05</accession>
<dbReference type="InterPro" id="IPR019262">
    <property type="entry name" value="DUF2272"/>
</dbReference>
<feature type="domain" description="DUF2272" evidence="2">
    <location>
        <begin position="78"/>
        <end position="290"/>
    </location>
</feature>
<sequence>MRRLLLACLLPFSAVSSTAAAAEACDVPPPYGLSPLALSIRQAACNEHRLWFRPFIDREGRAASLGVTEAENEHLADNGLIAWQRVAGYWRDSGTLNAMGGQPGANSCIAPLGSRYTDSDCRAFLIDNPWSAAFVSWVMVRAGVPGFNTSPRHIDYIRQAYNGSTPYRLADPAAEKPSAGDLLCFLRDRRQTLSYAGLVQALGNGSVGHWKSHCEVVVSANMGGDRTLYLIGGNVLNTVAMRMLTLDRSGRIELPAARATETDGIAATCTPGREEECSFNRQDWAALLKLTATAPLAAPLLPAR</sequence>
<organism evidence="3 4">
    <name type="scientific">Stenotrophomonas tumulicola</name>
    <dbReference type="NCBI Taxonomy" id="1685415"/>
    <lineage>
        <taxon>Bacteria</taxon>
        <taxon>Pseudomonadati</taxon>
        <taxon>Pseudomonadota</taxon>
        <taxon>Gammaproteobacteria</taxon>
        <taxon>Lysobacterales</taxon>
        <taxon>Lysobacteraceae</taxon>
        <taxon>Stenotrophomonas</taxon>
    </lineage>
</organism>
<dbReference type="EMBL" id="JACGXS010000001">
    <property type="protein sequence ID" value="MBA8680428.1"/>
    <property type="molecule type" value="Genomic_DNA"/>
</dbReference>
<dbReference type="PIRSF" id="PIRSF028415">
    <property type="entry name" value="UCP028415"/>
    <property type="match status" value="1"/>
</dbReference>
<feature type="signal peptide" evidence="1">
    <location>
        <begin position="1"/>
        <end position="21"/>
    </location>
</feature>
<evidence type="ECO:0000256" key="1">
    <source>
        <dbReference type="SAM" id="SignalP"/>
    </source>
</evidence>
<evidence type="ECO:0000313" key="4">
    <source>
        <dbReference type="Proteomes" id="UP000547058"/>
    </source>
</evidence>
<dbReference type="Pfam" id="PF10030">
    <property type="entry name" value="DUF2272"/>
    <property type="match status" value="1"/>
</dbReference>